<dbReference type="InterPro" id="IPR001647">
    <property type="entry name" value="HTH_TetR"/>
</dbReference>
<dbReference type="PANTHER" id="PTHR43479">
    <property type="entry name" value="ACREF/ENVCD OPERON REPRESSOR-RELATED"/>
    <property type="match status" value="1"/>
</dbReference>
<name>A0A5M8NYD0_9BACT</name>
<keyword evidence="1 2" id="KW-0238">DNA-binding</keyword>
<proteinExistence type="predicted"/>
<evidence type="ECO:0000259" key="3">
    <source>
        <dbReference type="PROSITE" id="PS50977"/>
    </source>
</evidence>
<dbReference type="PANTHER" id="PTHR43479:SF11">
    <property type="entry name" value="ACREF_ENVCD OPERON REPRESSOR-RELATED"/>
    <property type="match status" value="1"/>
</dbReference>
<dbReference type="Pfam" id="PF00440">
    <property type="entry name" value="TetR_N"/>
    <property type="match status" value="1"/>
</dbReference>
<feature type="domain" description="HTH tetR-type" evidence="3">
    <location>
        <begin position="11"/>
        <end position="71"/>
    </location>
</feature>
<sequence length="202" mass="23260">MNVHFMAMTTAKTKEKLIEVARLLFAQKGVESTTMNDIAIASKKGRRTLYTYFKSKSEIYHAVLESEFKIMYISLEAVLNKAISADEKLLEFIEVRLDIIRQVVLRNGTLKAGFFRDIWRVENVRKGFDLQEINYIQTILNEGVNQHIFEIENTAIMATVLHHAFKGFEVPYIRGMMKGFAPSDGGYRDNLVKLLYNGIKKQ</sequence>
<dbReference type="AlphaFoldDB" id="A0A5M8NYD0"/>
<dbReference type="Gene3D" id="1.10.10.60">
    <property type="entry name" value="Homeodomain-like"/>
    <property type="match status" value="1"/>
</dbReference>
<organism evidence="4 5">
    <name type="scientific">Candidatus Ordinivivax streblomastigis</name>
    <dbReference type="NCBI Taxonomy" id="2540710"/>
    <lineage>
        <taxon>Bacteria</taxon>
        <taxon>Pseudomonadati</taxon>
        <taxon>Bacteroidota</taxon>
        <taxon>Bacteroidia</taxon>
        <taxon>Bacteroidales</taxon>
        <taxon>Candidatus Ordinivivax</taxon>
    </lineage>
</organism>
<dbReference type="InterPro" id="IPR050624">
    <property type="entry name" value="HTH-type_Tx_Regulator"/>
</dbReference>
<protein>
    <submittedName>
        <fullName evidence="4">HTH-type transcriptional repressor KstR2</fullName>
    </submittedName>
</protein>
<dbReference type="PROSITE" id="PS50977">
    <property type="entry name" value="HTH_TETR_2"/>
    <property type="match status" value="1"/>
</dbReference>
<evidence type="ECO:0000256" key="2">
    <source>
        <dbReference type="PROSITE-ProRule" id="PRU00335"/>
    </source>
</evidence>
<accession>A0A5M8NYD0</accession>
<comment type="caution">
    <text evidence="4">The sequence shown here is derived from an EMBL/GenBank/DDBJ whole genome shotgun (WGS) entry which is preliminary data.</text>
</comment>
<evidence type="ECO:0000313" key="5">
    <source>
        <dbReference type="Proteomes" id="UP000324575"/>
    </source>
</evidence>
<dbReference type="InterPro" id="IPR009057">
    <property type="entry name" value="Homeodomain-like_sf"/>
</dbReference>
<feature type="DNA-binding region" description="H-T-H motif" evidence="2">
    <location>
        <begin position="34"/>
        <end position="53"/>
    </location>
</feature>
<dbReference type="Proteomes" id="UP000324575">
    <property type="component" value="Unassembled WGS sequence"/>
</dbReference>
<reference evidence="4 5" key="1">
    <citation type="submission" date="2019-03" db="EMBL/GenBank/DDBJ databases">
        <title>Single cell metagenomics reveals metabolic interactions within the superorganism composed of flagellate Streblomastix strix and complex community of Bacteroidetes bacteria on its surface.</title>
        <authorList>
            <person name="Treitli S.C."/>
            <person name="Kolisko M."/>
            <person name="Husnik F."/>
            <person name="Keeling P."/>
            <person name="Hampl V."/>
        </authorList>
    </citation>
    <scope>NUCLEOTIDE SEQUENCE [LARGE SCALE GENOMIC DNA]</scope>
    <source>
        <strain evidence="4">St1</strain>
    </source>
</reference>
<dbReference type="SUPFAM" id="SSF46689">
    <property type="entry name" value="Homeodomain-like"/>
    <property type="match status" value="1"/>
</dbReference>
<dbReference type="Gene3D" id="1.10.357.10">
    <property type="entry name" value="Tetracycline Repressor, domain 2"/>
    <property type="match status" value="1"/>
</dbReference>
<dbReference type="EMBL" id="SNRX01000022">
    <property type="protein sequence ID" value="KAA6301284.1"/>
    <property type="molecule type" value="Genomic_DNA"/>
</dbReference>
<evidence type="ECO:0000256" key="1">
    <source>
        <dbReference type="ARBA" id="ARBA00023125"/>
    </source>
</evidence>
<gene>
    <name evidence="4" type="ORF">EZS26_002593</name>
</gene>
<evidence type="ECO:0000313" key="4">
    <source>
        <dbReference type="EMBL" id="KAA6301284.1"/>
    </source>
</evidence>
<dbReference type="PRINTS" id="PR00455">
    <property type="entry name" value="HTHTETR"/>
</dbReference>
<dbReference type="GO" id="GO:0003677">
    <property type="term" value="F:DNA binding"/>
    <property type="evidence" value="ECO:0007669"/>
    <property type="project" value="UniProtKB-UniRule"/>
</dbReference>